<evidence type="ECO:0000313" key="7">
    <source>
        <dbReference type="EMBL" id="PPI84370.1"/>
    </source>
</evidence>
<comment type="caution">
    <text evidence="7">The sequence shown here is derived from an EMBL/GenBank/DDBJ whole genome shotgun (WGS) entry which is preliminary data.</text>
</comment>
<dbReference type="SUPFAM" id="SSF52540">
    <property type="entry name" value="P-loop containing nucleoside triphosphate hydrolases"/>
    <property type="match status" value="1"/>
</dbReference>
<evidence type="ECO:0000313" key="8">
    <source>
        <dbReference type="Proteomes" id="UP000239917"/>
    </source>
</evidence>
<organism evidence="7 8">
    <name type="scientific">Marinobacter maroccanus</name>
    <dbReference type="NCBI Taxonomy" id="2055143"/>
    <lineage>
        <taxon>Bacteria</taxon>
        <taxon>Pseudomonadati</taxon>
        <taxon>Pseudomonadota</taxon>
        <taxon>Gammaproteobacteria</taxon>
        <taxon>Pseudomonadales</taxon>
        <taxon>Marinobacteraceae</taxon>
        <taxon>Marinobacter</taxon>
    </lineage>
</organism>
<evidence type="ECO:0000256" key="1">
    <source>
        <dbReference type="ARBA" id="ARBA00022448"/>
    </source>
</evidence>
<name>A0A2S5ZAG6_9GAMM</name>
<proteinExistence type="predicted"/>
<dbReference type="InterPro" id="IPR027417">
    <property type="entry name" value="P-loop_NTPase"/>
</dbReference>
<dbReference type="PANTHER" id="PTHR42794:SF1">
    <property type="entry name" value="HEMIN IMPORT ATP-BINDING PROTEIN HMUV"/>
    <property type="match status" value="1"/>
</dbReference>
<feature type="domain" description="ABC transporter" evidence="6">
    <location>
        <begin position="3"/>
        <end position="237"/>
    </location>
</feature>
<dbReference type="InterPro" id="IPR017871">
    <property type="entry name" value="ABC_transporter-like_CS"/>
</dbReference>
<comment type="function">
    <text evidence="5">Part of the ABC transporter complex HmuTUV involved in hemin import. Responsible for energy coupling to the transport system.</text>
</comment>
<dbReference type="RefSeq" id="WP_104321580.1">
    <property type="nucleotide sequence ID" value="NZ_PSSX01000006.1"/>
</dbReference>
<dbReference type="InterPro" id="IPR003593">
    <property type="entry name" value="AAA+_ATPase"/>
</dbReference>
<dbReference type="NCBIfam" id="NF010068">
    <property type="entry name" value="PRK13548.1"/>
    <property type="match status" value="1"/>
</dbReference>
<dbReference type="PROSITE" id="PS50893">
    <property type="entry name" value="ABC_TRANSPORTER_2"/>
    <property type="match status" value="1"/>
</dbReference>
<dbReference type="InterPro" id="IPR003439">
    <property type="entry name" value="ABC_transporter-like_ATP-bd"/>
</dbReference>
<dbReference type="Proteomes" id="UP000239917">
    <property type="component" value="Unassembled WGS sequence"/>
</dbReference>
<dbReference type="Pfam" id="PF00005">
    <property type="entry name" value="ABC_tran"/>
    <property type="match status" value="1"/>
</dbReference>
<sequence>MVLCVNNVSVSLERSRIVDGIDCQLKAGELLMLLGPNGAGKSTLLKAISGDLPYGGSVTLSGRELGQWRPERLARQRAVMPQRVEVNFPLTVEEVVQLGRPKIASGRSDLVVDELMNELDIGHLRHRLVPGLSGGEQQRLQLARVLAQIIDSPGDRLLLLDECTSALDPAHQQMVLDLVRRLAKAEGMAVLAVVHDLNLAAQFADRLLVMKAGRLVHEGSAREVLTPELLDTVYGFTARVVELEEGYPMVVPRRRGPSSAYTAPVNPSCRQAS</sequence>
<keyword evidence="8" id="KW-1185">Reference proteome</keyword>
<keyword evidence="4" id="KW-1278">Translocase</keyword>
<dbReference type="SMART" id="SM00382">
    <property type="entry name" value="AAA"/>
    <property type="match status" value="1"/>
</dbReference>
<evidence type="ECO:0000256" key="2">
    <source>
        <dbReference type="ARBA" id="ARBA00022741"/>
    </source>
</evidence>
<accession>A0A2S5ZAG6</accession>
<keyword evidence="1" id="KW-0813">Transport</keyword>
<gene>
    <name evidence="7" type="ORF">KEHDKFFH_08805</name>
</gene>
<keyword evidence="2" id="KW-0547">Nucleotide-binding</keyword>
<dbReference type="CDD" id="cd03214">
    <property type="entry name" value="ABC_Iron-Siderophores_B12_Hemin"/>
    <property type="match status" value="1"/>
</dbReference>
<dbReference type="PROSITE" id="PS00211">
    <property type="entry name" value="ABC_TRANSPORTER_1"/>
    <property type="match status" value="1"/>
</dbReference>
<protein>
    <submittedName>
        <fullName evidence="7">Heme ABC transporter ATP-binding protein</fullName>
    </submittedName>
</protein>
<evidence type="ECO:0000256" key="3">
    <source>
        <dbReference type="ARBA" id="ARBA00022840"/>
    </source>
</evidence>
<dbReference type="PANTHER" id="PTHR42794">
    <property type="entry name" value="HEMIN IMPORT ATP-BINDING PROTEIN HMUV"/>
    <property type="match status" value="1"/>
</dbReference>
<evidence type="ECO:0000256" key="4">
    <source>
        <dbReference type="ARBA" id="ARBA00022967"/>
    </source>
</evidence>
<evidence type="ECO:0000259" key="6">
    <source>
        <dbReference type="PROSITE" id="PS50893"/>
    </source>
</evidence>
<dbReference type="GO" id="GO:0005524">
    <property type="term" value="F:ATP binding"/>
    <property type="evidence" value="ECO:0007669"/>
    <property type="project" value="UniProtKB-KW"/>
</dbReference>
<keyword evidence="3 7" id="KW-0067">ATP-binding</keyword>
<evidence type="ECO:0000256" key="5">
    <source>
        <dbReference type="ARBA" id="ARBA00037066"/>
    </source>
</evidence>
<reference evidence="7 8" key="1">
    <citation type="submission" date="2018-01" db="EMBL/GenBank/DDBJ databases">
        <title>Complete genome sequences of the type strains of Marinobacter flavimaris and Marinobacter maroccanus.</title>
        <authorList>
            <person name="Palau M."/>
            <person name="Boujida N."/>
            <person name="Manresa A."/>
            <person name="Minana-Galbis D."/>
        </authorList>
    </citation>
    <scope>NUCLEOTIDE SEQUENCE [LARGE SCALE GENOMIC DNA]</scope>
    <source>
        <strain evidence="7 8">N4</strain>
    </source>
</reference>
<dbReference type="EMBL" id="PSSX01000006">
    <property type="protein sequence ID" value="PPI84370.1"/>
    <property type="molecule type" value="Genomic_DNA"/>
</dbReference>
<dbReference type="AlphaFoldDB" id="A0A2S5ZAG6"/>
<dbReference type="OrthoDB" id="5292475at2"/>
<dbReference type="Gene3D" id="3.40.50.300">
    <property type="entry name" value="P-loop containing nucleotide triphosphate hydrolases"/>
    <property type="match status" value="1"/>
</dbReference>
<dbReference type="GO" id="GO:0016887">
    <property type="term" value="F:ATP hydrolysis activity"/>
    <property type="evidence" value="ECO:0007669"/>
    <property type="project" value="InterPro"/>
</dbReference>